<feature type="compositionally biased region" description="Basic and acidic residues" evidence="1">
    <location>
        <begin position="40"/>
        <end position="52"/>
    </location>
</feature>
<dbReference type="Pfam" id="PF15963">
    <property type="entry name" value="Myb_DNA-bind_7"/>
    <property type="match status" value="1"/>
</dbReference>
<dbReference type="OrthoDB" id="272624at2759"/>
<dbReference type="GO" id="GO:0070898">
    <property type="term" value="P:RNA polymerase III preinitiation complex assembly"/>
    <property type="evidence" value="ECO:0007669"/>
    <property type="project" value="TreeGrafter"/>
</dbReference>
<evidence type="ECO:0000259" key="2">
    <source>
        <dbReference type="PROSITE" id="PS50090"/>
    </source>
</evidence>
<dbReference type="InterPro" id="IPR017930">
    <property type="entry name" value="Myb_dom"/>
</dbReference>
<gene>
    <name evidence="4" type="ORF">M378DRAFT_183062</name>
</gene>
<dbReference type="GO" id="GO:0001156">
    <property type="term" value="F:TFIIIC-class transcription factor complex binding"/>
    <property type="evidence" value="ECO:0007669"/>
    <property type="project" value="TreeGrafter"/>
</dbReference>
<dbReference type="HOGENOM" id="CLU_029054_0_0_1"/>
<dbReference type="InParanoid" id="A0A0C2XR45"/>
<evidence type="ECO:0000256" key="1">
    <source>
        <dbReference type="SAM" id="MobiDB-lite"/>
    </source>
</evidence>
<dbReference type="PROSITE" id="PS51294">
    <property type="entry name" value="HTH_MYB"/>
    <property type="match status" value="1"/>
</dbReference>
<keyword evidence="5" id="KW-1185">Reference proteome</keyword>
<dbReference type="EMBL" id="KN818222">
    <property type="protein sequence ID" value="KIL71698.1"/>
    <property type="molecule type" value="Genomic_DNA"/>
</dbReference>
<evidence type="ECO:0000313" key="4">
    <source>
        <dbReference type="EMBL" id="KIL71698.1"/>
    </source>
</evidence>
<dbReference type="PANTHER" id="PTHR22929:SF0">
    <property type="entry name" value="TRANSCRIPTION FACTOR TFIIIB COMPONENT B'' HOMOLOG"/>
    <property type="match status" value="1"/>
</dbReference>
<dbReference type="CDD" id="cd00167">
    <property type="entry name" value="SANT"/>
    <property type="match status" value="1"/>
</dbReference>
<evidence type="ECO:0000259" key="3">
    <source>
        <dbReference type="PROSITE" id="PS51294"/>
    </source>
</evidence>
<reference evidence="4 5" key="1">
    <citation type="submission" date="2014-04" db="EMBL/GenBank/DDBJ databases">
        <title>Evolutionary Origins and Diversification of the Mycorrhizal Mutualists.</title>
        <authorList>
            <consortium name="DOE Joint Genome Institute"/>
            <consortium name="Mycorrhizal Genomics Consortium"/>
            <person name="Kohler A."/>
            <person name="Kuo A."/>
            <person name="Nagy L.G."/>
            <person name="Floudas D."/>
            <person name="Copeland A."/>
            <person name="Barry K.W."/>
            <person name="Cichocki N."/>
            <person name="Veneault-Fourrey C."/>
            <person name="LaButti K."/>
            <person name="Lindquist E.A."/>
            <person name="Lipzen A."/>
            <person name="Lundell T."/>
            <person name="Morin E."/>
            <person name="Murat C."/>
            <person name="Riley R."/>
            <person name="Ohm R."/>
            <person name="Sun H."/>
            <person name="Tunlid A."/>
            <person name="Henrissat B."/>
            <person name="Grigoriev I.V."/>
            <person name="Hibbett D.S."/>
            <person name="Martin F."/>
        </authorList>
    </citation>
    <scope>NUCLEOTIDE SEQUENCE [LARGE SCALE GENOMIC DNA]</scope>
    <source>
        <strain evidence="4 5">Koide BX008</strain>
    </source>
</reference>
<organism evidence="4 5">
    <name type="scientific">Amanita muscaria (strain Koide BX008)</name>
    <dbReference type="NCBI Taxonomy" id="946122"/>
    <lineage>
        <taxon>Eukaryota</taxon>
        <taxon>Fungi</taxon>
        <taxon>Dikarya</taxon>
        <taxon>Basidiomycota</taxon>
        <taxon>Agaricomycotina</taxon>
        <taxon>Agaricomycetes</taxon>
        <taxon>Agaricomycetidae</taxon>
        <taxon>Agaricales</taxon>
        <taxon>Pluteineae</taxon>
        <taxon>Amanitaceae</taxon>
        <taxon>Amanita</taxon>
    </lineage>
</organism>
<dbReference type="AlphaFoldDB" id="A0A0C2XR45"/>
<dbReference type="Proteomes" id="UP000054549">
    <property type="component" value="Unassembled WGS sequence"/>
</dbReference>
<feature type="region of interest" description="Disordered" evidence="1">
    <location>
        <begin position="26"/>
        <end position="92"/>
    </location>
</feature>
<dbReference type="PROSITE" id="PS50090">
    <property type="entry name" value="MYB_LIKE"/>
    <property type="match status" value="1"/>
</dbReference>
<dbReference type="Gene3D" id="1.10.10.60">
    <property type="entry name" value="Homeodomain-like"/>
    <property type="match status" value="1"/>
</dbReference>
<feature type="compositionally biased region" description="Basic residues" evidence="1">
    <location>
        <begin position="27"/>
        <end position="38"/>
    </location>
</feature>
<dbReference type="SUPFAM" id="SSF46689">
    <property type="entry name" value="Homeodomain-like"/>
    <property type="match status" value="1"/>
</dbReference>
<proteinExistence type="predicted"/>
<feature type="compositionally biased region" description="Polar residues" evidence="1">
    <location>
        <begin position="67"/>
        <end position="79"/>
    </location>
</feature>
<protein>
    <submittedName>
        <fullName evidence="4">Uncharacterized protein</fullName>
    </submittedName>
</protein>
<evidence type="ECO:0000313" key="5">
    <source>
        <dbReference type="Proteomes" id="UP000054549"/>
    </source>
</evidence>
<feature type="domain" description="Myb-like" evidence="2">
    <location>
        <begin position="150"/>
        <end position="197"/>
    </location>
</feature>
<dbReference type="InterPro" id="IPR001005">
    <property type="entry name" value="SANT/Myb"/>
</dbReference>
<accession>A0A0C2XR45</accession>
<dbReference type="PANTHER" id="PTHR22929">
    <property type="entry name" value="RNA POLYMERASE III TRANSCRIPTION INITIATION FACTOR B"/>
    <property type="match status" value="1"/>
</dbReference>
<dbReference type="InterPro" id="IPR009057">
    <property type="entry name" value="Homeodomain-like_sf"/>
</dbReference>
<feature type="region of interest" description="Disordered" evidence="1">
    <location>
        <begin position="251"/>
        <end position="275"/>
    </location>
</feature>
<name>A0A0C2XR45_AMAMK</name>
<dbReference type="GO" id="GO:0000126">
    <property type="term" value="C:transcription factor TFIIIB complex"/>
    <property type="evidence" value="ECO:0007669"/>
    <property type="project" value="TreeGrafter"/>
</dbReference>
<dbReference type="STRING" id="946122.A0A0C2XR45"/>
<dbReference type="SMART" id="SM00717">
    <property type="entry name" value="SANT"/>
    <property type="match status" value="1"/>
</dbReference>
<sequence length="292" mass="32907">MASLCDDTGQGRVSAKAMEILSNHTTWKARNREKRARMRTLMELKKYGREQEAEGESQGVAPKDSETSVPPQEQNTAGATNGADKEGDFDYTQGLNAGRFNVQVRIGPNGETIVDEESLVVDRSEVENTQDYTHIVESDMTKFVNSATYSKRFRGSRWSAEETERFFDALSQHGENYELIAYILPGRDRKSCKNKFKVEDRKNPARINYCLNNRVPVDMQTLSRMTGRDFSGPVPEIRAPPRPEVRIEETGIIETESSHGEASAQKVVRKRRGRNVQPEDGVVIVGQVEFDS</sequence>
<dbReference type="InterPro" id="IPR039467">
    <property type="entry name" value="TFIIIB_B''_Myb"/>
</dbReference>
<feature type="domain" description="HTH myb-type" evidence="3">
    <location>
        <begin position="150"/>
        <end position="204"/>
    </location>
</feature>